<dbReference type="Gene3D" id="1.20.950.20">
    <property type="entry name" value="Transmembrane di-heme cytochromes, Chain C"/>
    <property type="match status" value="1"/>
</dbReference>
<keyword evidence="3" id="KW-1185">Reference proteome</keyword>
<evidence type="ECO:0000313" key="3">
    <source>
        <dbReference type="Proteomes" id="UP000238034"/>
    </source>
</evidence>
<sequence length="354" mass="40960">MFSLNKQAFINATVVSIITIALVFYGSRELQNFDPALIAYLFGTVFAFFGVVYRYSVWLQRPPTRMYYKRTWELIWNRQFFSHLWFFIKEFVQNIGFQKFIYPRGRSRWIGHFLMAAGCTLAFAITFPLTFGWIHFTLNPESGLDPGTVKLYEAHFFGFKMMEFEVGSFMAFMIFHALNWSSWMVIIGVLIFMRRRLTQPGLISTQSFEGDLLPLVLLLAISVTGLGLTYSYQFMKGFAYDFMAVTHAITVIMFLIWIPFGKFFHIIQRPAQLGAHIYKREGMRRGMAVCLHTGKEFATQMHIDDLKDVTKELGFDFTLEDGTSHLDLSPEGKRSRLAMAHLKARQENGGKLFG</sequence>
<protein>
    <submittedName>
        <fullName evidence="2">Uncharacterized protein</fullName>
    </submittedName>
</protein>
<dbReference type="RefSeq" id="WP_106293923.1">
    <property type="nucleotide sequence ID" value="NZ_PVTH01000007.1"/>
</dbReference>
<accession>A0A2T0U0Y8</accession>
<name>A0A2T0U0Y8_9SPHI</name>
<proteinExistence type="predicted"/>
<feature type="transmembrane region" description="Helical" evidence="1">
    <location>
        <begin position="6"/>
        <end position="25"/>
    </location>
</feature>
<organism evidence="2 3">
    <name type="scientific">Arcticibacter pallidicorallinus</name>
    <dbReference type="NCBI Taxonomy" id="1259464"/>
    <lineage>
        <taxon>Bacteria</taxon>
        <taxon>Pseudomonadati</taxon>
        <taxon>Bacteroidota</taxon>
        <taxon>Sphingobacteriia</taxon>
        <taxon>Sphingobacteriales</taxon>
        <taxon>Sphingobacteriaceae</taxon>
        <taxon>Arcticibacter</taxon>
    </lineage>
</organism>
<feature type="transmembrane region" description="Helical" evidence="1">
    <location>
        <begin position="113"/>
        <end position="136"/>
    </location>
</feature>
<comment type="caution">
    <text evidence="2">The sequence shown here is derived from an EMBL/GenBank/DDBJ whole genome shotgun (WGS) entry which is preliminary data.</text>
</comment>
<dbReference type="EMBL" id="PVTH01000007">
    <property type="protein sequence ID" value="PRY51563.1"/>
    <property type="molecule type" value="Genomic_DNA"/>
</dbReference>
<dbReference type="Proteomes" id="UP000238034">
    <property type="component" value="Unassembled WGS sequence"/>
</dbReference>
<keyword evidence="1" id="KW-0812">Transmembrane</keyword>
<feature type="transmembrane region" description="Helical" evidence="1">
    <location>
        <begin position="238"/>
        <end position="260"/>
    </location>
</feature>
<dbReference type="SUPFAM" id="SSF103501">
    <property type="entry name" value="Respiratory nitrate reductase 1 gamma chain"/>
    <property type="match status" value="1"/>
</dbReference>
<dbReference type="OrthoDB" id="247276at2"/>
<gene>
    <name evidence="2" type="ORF">B0I27_107151</name>
</gene>
<dbReference type="InterPro" id="IPR036197">
    <property type="entry name" value="NarG-like_sf"/>
</dbReference>
<dbReference type="AlphaFoldDB" id="A0A2T0U0Y8"/>
<feature type="transmembrane region" description="Helical" evidence="1">
    <location>
        <begin position="37"/>
        <end position="55"/>
    </location>
</feature>
<feature type="transmembrane region" description="Helical" evidence="1">
    <location>
        <begin position="169"/>
        <end position="192"/>
    </location>
</feature>
<evidence type="ECO:0000256" key="1">
    <source>
        <dbReference type="SAM" id="Phobius"/>
    </source>
</evidence>
<feature type="transmembrane region" description="Helical" evidence="1">
    <location>
        <begin position="212"/>
        <end position="232"/>
    </location>
</feature>
<evidence type="ECO:0000313" key="2">
    <source>
        <dbReference type="EMBL" id="PRY51563.1"/>
    </source>
</evidence>
<keyword evidence="1" id="KW-0472">Membrane</keyword>
<keyword evidence="1" id="KW-1133">Transmembrane helix</keyword>
<reference evidence="2 3" key="1">
    <citation type="submission" date="2018-03" db="EMBL/GenBank/DDBJ databases">
        <title>Genomic Encyclopedia of Type Strains, Phase III (KMG-III): the genomes of soil and plant-associated and newly described type strains.</title>
        <authorList>
            <person name="Whitman W."/>
        </authorList>
    </citation>
    <scope>NUCLEOTIDE SEQUENCE [LARGE SCALE GENOMIC DNA]</scope>
    <source>
        <strain evidence="2 3">CGMCC 1.9313</strain>
    </source>
</reference>